<evidence type="ECO:0000256" key="3">
    <source>
        <dbReference type="ARBA" id="ARBA00022475"/>
    </source>
</evidence>
<feature type="transmembrane region" description="Helical" evidence="8">
    <location>
        <begin position="180"/>
        <end position="206"/>
    </location>
</feature>
<dbReference type="FunFam" id="1.20.81.30:FF:000001">
    <property type="entry name" value="Type II secretion system protein F"/>
    <property type="match status" value="2"/>
</dbReference>
<dbReference type="PANTHER" id="PTHR30012">
    <property type="entry name" value="GENERAL SECRETION PATHWAY PROTEIN"/>
    <property type="match status" value="1"/>
</dbReference>
<gene>
    <name evidence="10" type="ORF">FQB35_06905</name>
</gene>
<organism evidence="10 11">
    <name type="scientific">Crassaminicella thermophila</name>
    <dbReference type="NCBI Taxonomy" id="2599308"/>
    <lineage>
        <taxon>Bacteria</taxon>
        <taxon>Bacillati</taxon>
        <taxon>Bacillota</taxon>
        <taxon>Clostridia</taxon>
        <taxon>Eubacteriales</taxon>
        <taxon>Clostridiaceae</taxon>
        <taxon>Crassaminicella</taxon>
    </lineage>
</organism>
<dbReference type="GO" id="GO:0015628">
    <property type="term" value="P:protein secretion by the type II secretion system"/>
    <property type="evidence" value="ECO:0007669"/>
    <property type="project" value="TreeGrafter"/>
</dbReference>
<name>A0A5C0SI01_CRATE</name>
<dbReference type="GO" id="GO:0005886">
    <property type="term" value="C:plasma membrane"/>
    <property type="evidence" value="ECO:0007669"/>
    <property type="project" value="UniProtKB-SubCell"/>
</dbReference>
<dbReference type="InterPro" id="IPR018076">
    <property type="entry name" value="T2SS_GspF_dom"/>
</dbReference>
<accession>A0A5C0SI01</accession>
<evidence type="ECO:0000313" key="10">
    <source>
        <dbReference type="EMBL" id="QEK13612.1"/>
    </source>
</evidence>
<evidence type="ECO:0000313" key="11">
    <source>
        <dbReference type="Proteomes" id="UP000324646"/>
    </source>
</evidence>
<dbReference type="Pfam" id="PF00482">
    <property type="entry name" value="T2SSF"/>
    <property type="match status" value="2"/>
</dbReference>
<dbReference type="EMBL" id="CP042243">
    <property type="protein sequence ID" value="QEK13612.1"/>
    <property type="molecule type" value="Genomic_DNA"/>
</dbReference>
<dbReference type="KEGG" id="crs:FQB35_06905"/>
<keyword evidence="11" id="KW-1185">Reference proteome</keyword>
<evidence type="ECO:0000256" key="7">
    <source>
        <dbReference type="ARBA" id="ARBA00023136"/>
    </source>
</evidence>
<feature type="transmembrane region" description="Helical" evidence="8">
    <location>
        <begin position="344"/>
        <end position="365"/>
    </location>
</feature>
<feature type="domain" description="Type II secretion system protein GspF" evidence="9">
    <location>
        <begin position="241"/>
        <end position="363"/>
    </location>
</feature>
<dbReference type="InterPro" id="IPR003004">
    <property type="entry name" value="GspF/PilC"/>
</dbReference>
<dbReference type="OrthoDB" id="9805682at2"/>
<evidence type="ECO:0000256" key="2">
    <source>
        <dbReference type="ARBA" id="ARBA00005745"/>
    </source>
</evidence>
<feature type="domain" description="Type II secretion system protein GspF" evidence="9">
    <location>
        <begin position="38"/>
        <end position="161"/>
    </location>
</feature>
<dbReference type="PRINTS" id="PR00812">
    <property type="entry name" value="BCTERIALGSPF"/>
</dbReference>
<dbReference type="Proteomes" id="UP000324646">
    <property type="component" value="Chromosome"/>
</dbReference>
<proteinExistence type="inferred from homology"/>
<keyword evidence="7 8" id="KW-0472">Membrane</keyword>
<evidence type="ECO:0000259" key="9">
    <source>
        <dbReference type="Pfam" id="PF00482"/>
    </source>
</evidence>
<comment type="subcellular location">
    <subcellularLocation>
        <location evidence="1">Cell inner membrane</location>
        <topology evidence="1">Multi-pass membrane protein</topology>
    </subcellularLocation>
</comment>
<keyword evidence="4" id="KW-0997">Cell inner membrane</keyword>
<evidence type="ECO:0000256" key="6">
    <source>
        <dbReference type="ARBA" id="ARBA00022989"/>
    </source>
</evidence>
<dbReference type="Gene3D" id="1.20.81.30">
    <property type="entry name" value="Type II secretion system (T2SS), domain F"/>
    <property type="match status" value="2"/>
</dbReference>
<evidence type="ECO:0000256" key="4">
    <source>
        <dbReference type="ARBA" id="ARBA00022519"/>
    </source>
</evidence>
<keyword evidence="6 8" id="KW-1133">Transmembrane helix</keyword>
<dbReference type="PANTHER" id="PTHR30012:SF0">
    <property type="entry name" value="TYPE II SECRETION SYSTEM PROTEIN F-RELATED"/>
    <property type="match status" value="1"/>
</dbReference>
<reference evidence="10 11" key="1">
    <citation type="submission" date="2019-07" db="EMBL/GenBank/DDBJ databases">
        <title>Complete genome of Crassaminicella thermophila SY095.</title>
        <authorList>
            <person name="Li X."/>
        </authorList>
    </citation>
    <scope>NUCLEOTIDE SEQUENCE [LARGE SCALE GENOMIC DNA]</scope>
    <source>
        <strain evidence="10 11">SY095</strain>
    </source>
</reference>
<feature type="transmembrane region" description="Helical" evidence="8">
    <location>
        <begin position="138"/>
        <end position="160"/>
    </location>
</feature>
<evidence type="ECO:0000256" key="8">
    <source>
        <dbReference type="SAM" id="Phobius"/>
    </source>
</evidence>
<evidence type="ECO:0000256" key="1">
    <source>
        <dbReference type="ARBA" id="ARBA00004429"/>
    </source>
</evidence>
<dbReference type="InterPro" id="IPR042094">
    <property type="entry name" value="T2SS_GspF_sf"/>
</dbReference>
<comment type="similarity">
    <text evidence="2">Belongs to the GSP F family.</text>
</comment>
<sequence>MLRQKKYYPVSISQVVEGKNIFDFSILSRINTKDIAVFCRQFYTMLNAGVPILQCLNVLSIQSENKKLKKVIRSVQVDIQKGATFSNALRSNKRIFPELLINMIEAGEVSGNLDGIMERMAVHYEKESKINNKIQKAMVYPIILSILCIFVIVFLLTFVTPIFISMFESANVPLPIPTRILLFISNTIIHYWYIYIIVFSVLLYMVSRFINSETGKFFIDRLKFKIPVIKNTTKKIVTSRFTRTLATLLSSGIPLIQCLESTRKVVGNKVVEIGLKNAIQEIAKGASLGSVIKKIGVFPPMVISMIEIGEESGALDDILDKTANFFDEETETALQKLATMFEPLMIIVMALVVGFIVLAMMLPLFDMISTIEM</sequence>
<keyword evidence="3" id="KW-1003">Cell membrane</keyword>
<evidence type="ECO:0000256" key="5">
    <source>
        <dbReference type="ARBA" id="ARBA00022692"/>
    </source>
</evidence>
<keyword evidence="5 8" id="KW-0812">Transmembrane</keyword>
<protein>
    <submittedName>
        <fullName evidence="10">Type II secretion system F family protein</fullName>
    </submittedName>
</protein>
<dbReference type="AlphaFoldDB" id="A0A5C0SI01"/>